<proteinExistence type="predicted"/>
<dbReference type="RefSeq" id="WP_203874857.1">
    <property type="nucleotide sequence ID" value="NZ_BOOK01000016.1"/>
</dbReference>
<keyword evidence="1" id="KW-0812">Transmembrane</keyword>
<accession>A0A8J3SX63</accession>
<evidence type="ECO:0000256" key="1">
    <source>
        <dbReference type="SAM" id="Phobius"/>
    </source>
</evidence>
<organism evidence="2 3">
    <name type="scientific">Planobispora takensis</name>
    <dbReference type="NCBI Taxonomy" id="1367882"/>
    <lineage>
        <taxon>Bacteria</taxon>
        <taxon>Bacillati</taxon>
        <taxon>Actinomycetota</taxon>
        <taxon>Actinomycetes</taxon>
        <taxon>Streptosporangiales</taxon>
        <taxon>Streptosporangiaceae</taxon>
        <taxon>Planobispora</taxon>
    </lineage>
</organism>
<dbReference type="EMBL" id="BOOK01000016">
    <property type="protein sequence ID" value="GII00436.1"/>
    <property type="molecule type" value="Genomic_DNA"/>
</dbReference>
<dbReference type="AlphaFoldDB" id="A0A8J3SX63"/>
<keyword evidence="1" id="KW-0472">Membrane</keyword>
<evidence type="ECO:0000313" key="2">
    <source>
        <dbReference type="EMBL" id="GII00436.1"/>
    </source>
</evidence>
<gene>
    <name evidence="2" type="ORF">Pta02_24440</name>
</gene>
<feature type="transmembrane region" description="Helical" evidence="1">
    <location>
        <begin position="58"/>
        <end position="79"/>
    </location>
</feature>
<keyword evidence="3" id="KW-1185">Reference proteome</keyword>
<protein>
    <submittedName>
        <fullName evidence="2">Uncharacterized protein</fullName>
    </submittedName>
</protein>
<keyword evidence="1" id="KW-1133">Transmembrane helix</keyword>
<evidence type="ECO:0000313" key="3">
    <source>
        <dbReference type="Proteomes" id="UP000634476"/>
    </source>
</evidence>
<dbReference type="Proteomes" id="UP000634476">
    <property type="component" value="Unassembled WGS sequence"/>
</dbReference>
<sequence length="309" mass="33050">MHASGIEFSPSVANDVSHASDLRAAARWLVGASATVVAALVAGLQLRDLDGLDDVGPWAVTVALTAVLGTLASVVWTLYRAAEVLSVPQRSIDELSELDREDQGDYPNPRLVAPATGLIRYLVVERRADLLGASRDAIWQLTQDHNKAHRALLASQPVEAVEIGGRVYDLRSAADSAALSSLATDLERRVQRVVDAASAYETQRRYERLARGLRWAGVPFVASLLVLTWLTTLPPRLAQVTTPTPIEVLMPAGMPCGGRTLQGMAVGGTMDAPIVVLPAQQGCPPRKLSDTRDLVVIPRPVEAIPQPTG</sequence>
<comment type="caution">
    <text evidence="2">The sequence shown here is derived from an EMBL/GenBank/DDBJ whole genome shotgun (WGS) entry which is preliminary data.</text>
</comment>
<feature type="transmembrane region" description="Helical" evidence="1">
    <location>
        <begin position="28"/>
        <end position="46"/>
    </location>
</feature>
<reference evidence="2" key="1">
    <citation type="submission" date="2021-01" db="EMBL/GenBank/DDBJ databases">
        <title>Whole genome shotgun sequence of Planobispora takensis NBRC 109077.</title>
        <authorList>
            <person name="Komaki H."/>
            <person name="Tamura T."/>
        </authorList>
    </citation>
    <scope>NUCLEOTIDE SEQUENCE</scope>
    <source>
        <strain evidence="2">NBRC 109077</strain>
    </source>
</reference>
<feature type="transmembrane region" description="Helical" evidence="1">
    <location>
        <begin position="212"/>
        <end position="230"/>
    </location>
</feature>
<name>A0A8J3SX63_9ACTN</name>